<organism evidence="1">
    <name type="scientific">marine sediment metagenome</name>
    <dbReference type="NCBI Taxonomy" id="412755"/>
    <lineage>
        <taxon>unclassified sequences</taxon>
        <taxon>metagenomes</taxon>
        <taxon>ecological metagenomes</taxon>
    </lineage>
</organism>
<reference evidence="1" key="1">
    <citation type="journal article" date="2015" name="Nature">
        <title>Complex archaea that bridge the gap between prokaryotes and eukaryotes.</title>
        <authorList>
            <person name="Spang A."/>
            <person name="Saw J.H."/>
            <person name="Jorgensen S.L."/>
            <person name="Zaremba-Niedzwiedzka K."/>
            <person name="Martijn J."/>
            <person name="Lind A.E."/>
            <person name="van Eijk R."/>
            <person name="Schleper C."/>
            <person name="Guy L."/>
            <person name="Ettema T.J."/>
        </authorList>
    </citation>
    <scope>NUCLEOTIDE SEQUENCE</scope>
</reference>
<dbReference type="AlphaFoldDB" id="A0A0F9T4U1"/>
<proteinExistence type="predicted"/>
<protein>
    <submittedName>
        <fullName evidence="1">Uncharacterized protein</fullName>
    </submittedName>
</protein>
<evidence type="ECO:0000313" key="1">
    <source>
        <dbReference type="EMBL" id="KKN36588.1"/>
    </source>
</evidence>
<gene>
    <name evidence="1" type="ORF">LCGC14_0772160</name>
</gene>
<name>A0A0F9T4U1_9ZZZZ</name>
<comment type="caution">
    <text evidence="1">The sequence shown here is derived from an EMBL/GenBank/DDBJ whole genome shotgun (WGS) entry which is preliminary data.</text>
</comment>
<accession>A0A0F9T4U1</accession>
<dbReference type="EMBL" id="LAZR01001956">
    <property type="protein sequence ID" value="KKN36588.1"/>
    <property type="molecule type" value="Genomic_DNA"/>
</dbReference>
<sequence>MPKRMKKLATDLTTEEVWAKLHKLDIWVSIRELIAAGILGKESRPTWKGEWEILVPDFDDATRALDAQRRLSGLEAWEESCSQLAEIGADAQVY</sequence>